<keyword evidence="4" id="KW-1185">Reference proteome</keyword>
<dbReference type="EMBL" id="JAVEPI010000001">
    <property type="protein sequence ID" value="KAK1444914.1"/>
    <property type="molecule type" value="Genomic_DNA"/>
</dbReference>
<proteinExistence type="predicted"/>
<feature type="transmembrane region" description="Helical" evidence="2">
    <location>
        <begin position="191"/>
        <end position="209"/>
    </location>
</feature>
<reference evidence="3" key="1">
    <citation type="submission" date="2023-08" db="EMBL/GenBank/DDBJ databases">
        <title>Draft sequence of the Babesia gibsoni genome.</title>
        <authorList>
            <person name="Yamagishi J.Y."/>
            <person name="Xuan X.X."/>
        </authorList>
    </citation>
    <scope>NUCLEOTIDE SEQUENCE</scope>
    <source>
        <strain evidence="3">Azabu</strain>
    </source>
</reference>
<dbReference type="Proteomes" id="UP001230268">
    <property type="component" value="Unassembled WGS sequence"/>
</dbReference>
<evidence type="ECO:0000256" key="2">
    <source>
        <dbReference type="SAM" id="Phobius"/>
    </source>
</evidence>
<protein>
    <submittedName>
        <fullName evidence="3">Uncharacterized protein</fullName>
    </submittedName>
</protein>
<accession>A0AAD8UWF2</accession>
<comment type="caution">
    <text evidence="3">The sequence shown here is derived from an EMBL/GenBank/DDBJ whole genome shotgun (WGS) entry which is preliminary data.</text>
</comment>
<keyword evidence="2" id="KW-0472">Membrane</keyword>
<feature type="coiled-coil region" evidence="1">
    <location>
        <begin position="72"/>
        <end position="140"/>
    </location>
</feature>
<keyword evidence="2" id="KW-1133">Transmembrane helix</keyword>
<organism evidence="3 4">
    <name type="scientific">Babesia gibsoni</name>
    <dbReference type="NCBI Taxonomy" id="33632"/>
    <lineage>
        <taxon>Eukaryota</taxon>
        <taxon>Sar</taxon>
        <taxon>Alveolata</taxon>
        <taxon>Apicomplexa</taxon>
        <taxon>Aconoidasida</taxon>
        <taxon>Piroplasmida</taxon>
        <taxon>Babesiidae</taxon>
        <taxon>Babesia</taxon>
    </lineage>
</organism>
<gene>
    <name evidence="3" type="ORF">BgAZ_108200</name>
</gene>
<evidence type="ECO:0000256" key="1">
    <source>
        <dbReference type="SAM" id="Coils"/>
    </source>
</evidence>
<evidence type="ECO:0000313" key="4">
    <source>
        <dbReference type="Proteomes" id="UP001230268"/>
    </source>
</evidence>
<evidence type="ECO:0000313" key="3">
    <source>
        <dbReference type="EMBL" id="KAK1444914.1"/>
    </source>
</evidence>
<keyword evidence="1" id="KW-0175">Coiled coil</keyword>
<sequence length="210" mass="23985">MEKLSQLSLNSISFYGDWRVVDEHEFMSPTAATVRGERGSFKSTEDIFDLQVIQKDLRELQATLASPRDEFAGKLHEMNRETSEQLDRAREKFNAIETVWRENNFQKYLDEGVVANPQQLSQVDRKLAQAVREVIEMKRDAETALMELTKSVASVDSLIGKSNRLKNSSSTFRHKANIEKNSIPLSLKTQILLVAFISFVAYTVFKYLGC</sequence>
<keyword evidence="2" id="KW-0812">Transmembrane</keyword>
<dbReference type="AlphaFoldDB" id="A0AAD8UWF2"/>
<name>A0AAD8UWF2_BABGI</name>